<evidence type="ECO:0000256" key="7">
    <source>
        <dbReference type="SAM" id="Phobius"/>
    </source>
</evidence>
<accession>A0ABR9RRS3</accession>
<feature type="domain" description="Thioredoxin" evidence="8">
    <location>
        <begin position="55"/>
        <end position="208"/>
    </location>
</feature>
<dbReference type="EMBL" id="JADCSA010000005">
    <property type="protein sequence ID" value="MBE7324269.1"/>
    <property type="molecule type" value="Genomic_DNA"/>
</dbReference>
<keyword evidence="10" id="KW-1185">Reference proteome</keyword>
<dbReference type="Gene3D" id="3.40.30.10">
    <property type="entry name" value="Glutaredoxin"/>
    <property type="match status" value="1"/>
</dbReference>
<keyword evidence="5" id="KW-0676">Redox-active center</keyword>
<comment type="subcellular location">
    <subcellularLocation>
        <location evidence="1">Cell envelope</location>
    </subcellularLocation>
</comment>
<dbReference type="CDD" id="cd02966">
    <property type="entry name" value="TlpA_like_family"/>
    <property type="match status" value="1"/>
</dbReference>
<dbReference type="PROSITE" id="PS51352">
    <property type="entry name" value="THIOREDOXIN_2"/>
    <property type="match status" value="1"/>
</dbReference>
<evidence type="ECO:0000256" key="4">
    <source>
        <dbReference type="ARBA" id="ARBA00023157"/>
    </source>
</evidence>
<dbReference type="PANTHER" id="PTHR42852">
    <property type="entry name" value="THIOL:DISULFIDE INTERCHANGE PROTEIN DSBE"/>
    <property type="match status" value="1"/>
</dbReference>
<dbReference type="SUPFAM" id="SSF52833">
    <property type="entry name" value="Thioredoxin-like"/>
    <property type="match status" value="1"/>
</dbReference>
<evidence type="ECO:0000256" key="5">
    <source>
        <dbReference type="ARBA" id="ARBA00023284"/>
    </source>
</evidence>
<keyword evidence="3" id="KW-0735">Signal-anchor</keyword>
<keyword evidence="7" id="KW-1133">Transmembrane helix</keyword>
<evidence type="ECO:0000256" key="2">
    <source>
        <dbReference type="ARBA" id="ARBA00022748"/>
    </source>
</evidence>
<keyword evidence="7" id="KW-0812">Transmembrane</keyword>
<proteinExistence type="predicted"/>
<evidence type="ECO:0000313" key="10">
    <source>
        <dbReference type="Proteomes" id="UP000756387"/>
    </source>
</evidence>
<evidence type="ECO:0000256" key="6">
    <source>
        <dbReference type="SAM" id="MobiDB-lite"/>
    </source>
</evidence>
<evidence type="ECO:0000259" key="8">
    <source>
        <dbReference type="PROSITE" id="PS51352"/>
    </source>
</evidence>
<keyword evidence="2" id="KW-0201">Cytochrome c-type biogenesis</keyword>
<dbReference type="InterPro" id="IPR036249">
    <property type="entry name" value="Thioredoxin-like_sf"/>
</dbReference>
<feature type="region of interest" description="Disordered" evidence="6">
    <location>
        <begin position="1"/>
        <end position="22"/>
    </location>
</feature>
<reference evidence="9 10" key="1">
    <citation type="submission" date="2020-10" db="EMBL/GenBank/DDBJ databases">
        <title>Nocardioides sp. isolated from sludge.</title>
        <authorList>
            <person name="Zhang X."/>
        </authorList>
    </citation>
    <scope>NUCLEOTIDE SEQUENCE [LARGE SCALE GENOMIC DNA]</scope>
    <source>
        <strain evidence="9 10">Y6</strain>
    </source>
</reference>
<keyword evidence="7" id="KW-0472">Membrane</keyword>
<dbReference type="InterPro" id="IPR000866">
    <property type="entry name" value="AhpC/TSA"/>
</dbReference>
<feature type="transmembrane region" description="Helical" evidence="7">
    <location>
        <begin position="29"/>
        <end position="45"/>
    </location>
</feature>
<dbReference type="Pfam" id="PF00578">
    <property type="entry name" value="AhpC-TSA"/>
    <property type="match status" value="1"/>
</dbReference>
<sequence length="221" mass="24044">MYKTQAKRARETVPTDAEPVPRRTRGGRLVLVGVAVLLCATWVWTERSKTETNGLSAGESVIQEYEPEDRVRVGEFSGRLLDGGRASSADLGSKPVVFNVWGSWCVPCRTEAPALVRLAEETKDRATFIGINTRDSEASAKAFESRYKVPYPSITTEDNSSVTLALGSAAVTAVPTTIIVDHQGRIAARVVGPGTYTTFRTLLDEVLDEAPREATRTDRGD</sequence>
<gene>
    <name evidence="9" type="ORF">IEQ44_06360</name>
</gene>
<dbReference type="Proteomes" id="UP000756387">
    <property type="component" value="Unassembled WGS sequence"/>
</dbReference>
<comment type="caution">
    <text evidence="9">The sequence shown here is derived from an EMBL/GenBank/DDBJ whole genome shotgun (WGS) entry which is preliminary data.</text>
</comment>
<keyword evidence="4" id="KW-1015">Disulfide bond</keyword>
<evidence type="ECO:0000256" key="3">
    <source>
        <dbReference type="ARBA" id="ARBA00022968"/>
    </source>
</evidence>
<evidence type="ECO:0000313" key="9">
    <source>
        <dbReference type="EMBL" id="MBE7324269.1"/>
    </source>
</evidence>
<dbReference type="PANTHER" id="PTHR42852:SF6">
    <property type="entry name" value="THIOL:DISULFIDE INTERCHANGE PROTEIN DSBE"/>
    <property type="match status" value="1"/>
</dbReference>
<organism evidence="9 10">
    <name type="scientific">Nocardioides malaquae</name>
    <dbReference type="NCBI Taxonomy" id="2773426"/>
    <lineage>
        <taxon>Bacteria</taxon>
        <taxon>Bacillati</taxon>
        <taxon>Actinomycetota</taxon>
        <taxon>Actinomycetes</taxon>
        <taxon>Propionibacteriales</taxon>
        <taxon>Nocardioidaceae</taxon>
        <taxon>Nocardioides</taxon>
    </lineage>
</organism>
<dbReference type="InterPro" id="IPR050553">
    <property type="entry name" value="Thioredoxin_ResA/DsbE_sf"/>
</dbReference>
<name>A0ABR9RRS3_9ACTN</name>
<evidence type="ECO:0000256" key="1">
    <source>
        <dbReference type="ARBA" id="ARBA00004196"/>
    </source>
</evidence>
<dbReference type="InterPro" id="IPR013766">
    <property type="entry name" value="Thioredoxin_domain"/>
</dbReference>
<protein>
    <submittedName>
        <fullName evidence="9">TlpA family protein disulfide reductase</fullName>
    </submittedName>
</protein>